<dbReference type="NCBIfam" id="TIGR00797">
    <property type="entry name" value="matE"/>
    <property type="match status" value="1"/>
</dbReference>
<evidence type="ECO:0000256" key="6">
    <source>
        <dbReference type="ARBA" id="ARBA00022989"/>
    </source>
</evidence>
<comment type="subcellular location">
    <subcellularLocation>
        <location evidence="1">Cell membrane</location>
        <topology evidence="1">Multi-pass membrane protein</topology>
    </subcellularLocation>
</comment>
<feature type="transmembrane region" description="Helical" evidence="10">
    <location>
        <begin position="245"/>
        <end position="267"/>
    </location>
</feature>
<keyword evidence="5 10" id="KW-0812">Transmembrane</keyword>
<evidence type="ECO:0000256" key="10">
    <source>
        <dbReference type="SAM" id="Phobius"/>
    </source>
</evidence>
<feature type="transmembrane region" description="Helical" evidence="10">
    <location>
        <begin position="78"/>
        <end position="104"/>
    </location>
</feature>
<keyword evidence="4" id="KW-1003">Cell membrane</keyword>
<dbReference type="InterPro" id="IPR048279">
    <property type="entry name" value="MdtK-like"/>
</dbReference>
<evidence type="ECO:0000256" key="2">
    <source>
        <dbReference type="ARBA" id="ARBA00022448"/>
    </source>
</evidence>
<evidence type="ECO:0000313" key="12">
    <source>
        <dbReference type="Proteomes" id="UP001221838"/>
    </source>
</evidence>
<evidence type="ECO:0000256" key="9">
    <source>
        <dbReference type="ARBA" id="ARBA00031636"/>
    </source>
</evidence>
<dbReference type="Proteomes" id="UP001221838">
    <property type="component" value="Unassembled WGS sequence"/>
</dbReference>
<keyword evidence="3" id="KW-0050">Antiport</keyword>
<feature type="transmembrane region" description="Helical" evidence="10">
    <location>
        <begin position="308"/>
        <end position="327"/>
    </location>
</feature>
<feature type="transmembrane region" description="Helical" evidence="10">
    <location>
        <begin position="379"/>
        <end position="400"/>
    </location>
</feature>
<accession>A0ABT5D5E4</accession>
<protein>
    <recommendedName>
        <fullName evidence="9">Multidrug-efflux transporter</fullName>
    </recommendedName>
</protein>
<feature type="transmembrane region" description="Helical" evidence="10">
    <location>
        <begin position="406"/>
        <end position="430"/>
    </location>
</feature>
<feature type="transmembrane region" description="Helical" evidence="10">
    <location>
        <begin position="347"/>
        <end position="367"/>
    </location>
</feature>
<keyword evidence="6 10" id="KW-1133">Transmembrane helix</keyword>
<feature type="transmembrane region" description="Helical" evidence="10">
    <location>
        <begin position="42"/>
        <end position="66"/>
    </location>
</feature>
<feature type="transmembrane region" description="Helical" evidence="10">
    <location>
        <begin position="273"/>
        <end position="296"/>
    </location>
</feature>
<dbReference type="EMBL" id="JAQNDM010000002">
    <property type="protein sequence ID" value="MDC0708884.1"/>
    <property type="molecule type" value="Genomic_DNA"/>
</dbReference>
<evidence type="ECO:0000256" key="8">
    <source>
        <dbReference type="ARBA" id="ARBA00023136"/>
    </source>
</evidence>
<keyword evidence="8 10" id="KW-0472">Membrane</keyword>
<dbReference type="InterPro" id="IPR002528">
    <property type="entry name" value="MATE_fam"/>
</dbReference>
<dbReference type="PANTHER" id="PTHR43298:SF2">
    <property type="entry name" value="FMN_FAD EXPORTER YEEO-RELATED"/>
    <property type="match status" value="1"/>
</dbReference>
<dbReference type="PANTHER" id="PTHR43298">
    <property type="entry name" value="MULTIDRUG RESISTANCE PROTEIN NORM-RELATED"/>
    <property type="match status" value="1"/>
</dbReference>
<keyword evidence="2" id="KW-0813">Transport</keyword>
<organism evidence="11 12">
    <name type="scientific">Stigmatella ashevillensis</name>
    <dbReference type="NCBI Taxonomy" id="2995309"/>
    <lineage>
        <taxon>Bacteria</taxon>
        <taxon>Pseudomonadati</taxon>
        <taxon>Myxococcota</taxon>
        <taxon>Myxococcia</taxon>
        <taxon>Myxococcales</taxon>
        <taxon>Cystobacterineae</taxon>
        <taxon>Archangiaceae</taxon>
        <taxon>Stigmatella</taxon>
    </lineage>
</organism>
<gene>
    <name evidence="11" type="ORF">POL68_10440</name>
</gene>
<evidence type="ECO:0000256" key="7">
    <source>
        <dbReference type="ARBA" id="ARBA00023065"/>
    </source>
</evidence>
<evidence type="ECO:0000313" key="11">
    <source>
        <dbReference type="EMBL" id="MDC0708884.1"/>
    </source>
</evidence>
<keyword evidence="7" id="KW-0406">Ion transport</keyword>
<sequence>MGTLLRFALPATAVTFLSGLFLAVDTFFIARLGTVELAGATLIFPVFMIILTSLGGGIGIGISAIISKRMGRGGLQEAQSCVGSCLGLGLLVPVCFAGVHLLWGERLLRMASPDAAVVKAALDFAEPIFLGAPILGLSLTLSNLLRSERNLIIPAVMTLGGGAVNALLDPLLMFGMGPLPALGMRGAGYATVLGFAVSSLIGLRVMMGHSRLSLLPGHLTWSPGDMWEIIRIALPTILTSLVNNVAYMLLALFWAHFGTAAVAGYGLASRFEYVLILTLYGLGSAVVTFGGELLGASQPQGLLRVARSAGMLAAAVGALGALALISFPEAWFILFQAEPAVVEAGGAYFRVVALAYPFYALGLVYNYGYQTLARAEWGLLLGIGRVGLIALPGIALTLWSDGSSQSAALAIALSFIAYGLTSSGLFPLALRSWDTTVMVPAPGQPS</sequence>
<feature type="transmembrane region" description="Helical" evidence="10">
    <location>
        <begin position="7"/>
        <end position="30"/>
    </location>
</feature>
<proteinExistence type="predicted"/>
<dbReference type="RefSeq" id="WP_272136965.1">
    <property type="nucleotide sequence ID" value="NZ_JAQNDM010000002.1"/>
</dbReference>
<dbReference type="PIRSF" id="PIRSF006603">
    <property type="entry name" value="DinF"/>
    <property type="match status" value="1"/>
</dbReference>
<evidence type="ECO:0000256" key="4">
    <source>
        <dbReference type="ARBA" id="ARBA00022475"/>
    </source>
</evidence>
<reference evidence="11 12" key="1">
    <citation type="submission" date="2022-11" db="EMBL/GenBank/DDBJ databases">
        <title>Minimal conservation of predation-associated metabolite biosynthetic gene clusters underscores biosynthetic potential of Myxococcota including descriptions for ten novel species: Archangium lansinium sp. nov., Myxococcus landrumus sp. nov., Nannocystis bai.</title>
        <authorList>
            <person name="Ahearne A."/>
            <person name="Stevens C."/>
            <person name="Dowd S."/>
        </authorList>
    </citation>
    <scope>NUCLEOTIDE SEQUENCE [LARGE SCALE GENOMIC DNA]</scope>
    <source>
        <strain evidence="11 12">NCWAL01</strain>
    </source>
</reference>
<dbReference type="Pfam" id="PF01554">
    <property type="entry name" value="MatE"/>
    <property type="match status" value="2"/>
</dbReference>
<name>A0ABT5D5E4_9BACT</name>
<feature type="transmembrane region" description="Helical" evidence="10">
    <location>
        <begin position="151"/>
        <end position="168"/>
    </location>
</feature>
<feature type="transmembrane region" description="Helical" evidence="10">
    <location>
        <begin position="124"/>
        <end position="144"/>
    </location>
</feature>
<evidence type="ECO:0000256" key="1">
    <source>
        <dbReference type="ARBA" id="ARBA00004651"/>
    </source>
</evidence>
<comment type="caution">
    <text evidence="11">The sequence shown here is derived from an EMBL/GenBank/DDBJ whole genome shotgun (WGS) entry which is preliminary data.</text>
</comment>
<feature type="transmembrane region" description="Helical" evidence="10">
    <location>
        <begin position="188"/>
        <end position="206"/>
    </location>
</feature>
<evidence type="ECO:0000256" key="3">
    <source>
        <dbReference type="ARBA" id="ARBA00022449"/>
    </source>
</evidence>
<keyword evidence="12" id="KW-1185">Reference proteome</keyword>
<evidence type="ECO:0000256" key="5">
    <source>
        <dbReference type="ARBA" id="ARBA00022692"/>
    </source>
</evidence>
<dbReference type="InterPro" id="IPR050222">
    <property type="entry name" value="MATE_MdtK"/>
</dbReference>